<sequence length="87" mass="9960">MKFLISSLLMIASVSAFAGPDCTKEPKTKWQDEKKFQEKLVADGYKIKVFKVTKGNCYEIYGWNKEGKKVEIYFSPVDGSKVKEEIN</sequence>
<dbReference type="RefSeq" id="WP_102244996.1">
    <property type="nucleotide sequence ID" value="NZ_CP025704.1"/>
</dbReference>
<dbReference type="Proteomes" id="UP000235584">
    <property type="component" value="Chromosome"/>
</dbReference>
<reference evidence="1 2" key="1">
    <citation type="submission" date="2018-01" db="EMBL/GenBank/DDBJ databases">
        <title>Complete genome sequence of Bacteriovorax stolpii DSM12778.</title>
        <authorList>
            <person name="Tang B."/>
            <person name="Chang J."/>
        </authorList>
    </citation>
    <scope>NUCLEOTIDE SEQUENCE [LARGE SCALE GENOMIC DNA]</scope>
    <source>
        <strain evidence="1 2">DSM 12778</strain>
    </source>
</reference>
<dbReference type="AlphaFoldDB" id="A0A2K9NXA1"/>
<dbReference type="InterPro" id="IPR025711">
    <property type="entry name" value="PepSY"/>
</dbReference>
<gene>
    <name evidence="1" type="ORF">C0V70_16645</name>
</gene>
<name>A0A2K9NXA1_BACTC</name>
<protein>
    <submittedName>
        <fullName evidence="1">PepSY domain-containing protein</fullName>
    </submittedName>
</protein>
<proteinExistence type="predicted"/>
<dbReference type="Pfam" id="PF13670">
    <property type="entry name" value="PepSY_2"/>
    <property type="match status" value="1"/>
</dbReference>
<dbReference type="KEGG" id="bsto:C0V70_16645"/>
<organism evidence="1 2">
    <name type="scientific">Bacteriovorax stolpii</name>
    <name type="common">Bdellovibrio stolpii</name>
    <dbReference type="NCBI Taxonomy" id="960"/>
    <lineage>
        <taxon>Bacteria</taxon>
        <taxon>Pseudomonadati</taxon>
        <taxon>Bdellovibrionota</taxon>
        <taxon>Bacteriovoracia</taxon>
        <taxon>Bacteriovoracales</taxon>
        <taxon>Bacteriovoracaceae</taxon>
        <taxon>Bacteriovorax</taxon>
    </lineage>
</organism>
<keyword evidence="2" id="KW-1185">Reference proteome</keyword>
<evidence type="ECO:0000313" key="1">
    <source>
        <dbReference type="EMBL" id="AUN99705.1"/>
    </source>
</evidence>
<accession>A0A2K9NXA1</accession>
<dbReference type="OrthoDB" id="5625293at2"/>
<evidence type="ECO:0000313" key="2">
    <source>
        <dbReference type="Proteomes" id="UP000235584"/>
    </source>
</evidence>
<dbReference type="EMBL" id="CP025704">
    <property type="protein sequence ID" value="AUN99705.1"/>
    <property type="molecule type" value="Genomic_DNA"/>
</dbReference>